<gene>
    <name evidence="1" type="ORF">BJ875DRAFT_264020</name>
</gene>
<name>A0A9P8C6U5_9HELO</name>
<accession>A0A9P8C6U5</accession>
<dbReference type="EMBL" id="MU251425">
    <property type="protein sequence ID" value="KAG9235680.1"/>
    <property type="molecule type" value="Genomic_DNA"/>
</dbReference>
<dbReference type="AlphaFoldDB" id="A0A9P8C6U5"/>
<keyword evidence="2" id="KW-1185">Reference proteome</keyword>
<dbReference type="Proteomes" id="UP000824998">
    <property type="component" value="Unassembled WGS sequence"/>
</dbReference>
<proteinExistence type="predicted"/>
<evidence type="ECO:0000313" key="2">
    <source>
        <dbReference type="Proteomes" id="UP000824998"/>
    </source>
</evidence>
<dbReference type="OrthoDB" id="4226666at2759"/>
<comment type="caution">
    <text evidence="1">The sequence shown here is derived from an EMBL/GenBank/DDBJ whole genome shotgun (WGS) entry which is preliminary data.</text>
</comment>
<dbReference type="PANTHER" id="PTHR35392:SF5">
    <property type="entry name" value="ZN(2)-C6 FUNGAL-TYPE DOMAIN-CONTAINING PROTEIN"/>
    <property type="match status" value="1"/>
</dbReference>
<reference evidence="1" key="1">
    <citation type="journal article" date="2021" name="IMA Fungus">
        <title>Genomic characterization of three marine fungi, including Emericellopsis atlantica sp. nov. with signatures of a generalist lifestyle and marine biomass degradation.</title>
        <authorList>
            <person name="Hagestad O.C."/>
            <person name="Hou L."/>
            <person name="Andersen J.H."/>
            <person name="Hansen E.H."/>
            <person name="Altermark B."/>
            <person name="Li C."/>
            <person name="Kuhnert E."/>
            <person name="Cox R.J."/>
            <person name="Crous P.W."/>
            <person name="Spatafora J.W."/>
            <person name="Lail K."/>
            <person name="Amirebrahimi M."/>
            <person name="Lipzen A."/>
            <person name="Pangilinan J."/>
            <person name="Andreopoulos W."/>
            <person name="Hayes R.D."/>
            <person name="Ng V."/>
            <person name="Grigoriev I.V."/>
            <person name="Jackson S.A."/>
            <person name="Sutton T.D.S."/>
            <person name="Dobson A.D.W."/>
            <person name="Rama T."/>
        </authorList>
    </citation>
    <scope>NUCLEOTIDE SEQUENCE</scope>
    <source>
        <strain evidence="1">TRa018bII</strain>
    </source>
</reference>
<dbReference type="PANTHER" id="PTHR35392">
    <property type="entry name" value="ZN(II)2CYS6 TRANSCRIPTION FACTOR (EUROFUNG)-RELATED-RELATED"/>
    <property type="match status" value="1"/>
</dbReference>
<dbReference type="InterPro" id="IPR052973">
    <property type="entry name" value="Fungal_sec-metab_reg_TF"/>
</dbReference>
<evidence type="ECO:0000313" key="1">
    <source>
        <dbReference type="EMBL" id="KAG9235680.1"/>
    </source>
</evidence>
<protein>
    <submittedName>
        <fullName evidence="1">Uncharacterized protein</fullName>
    </submittedName>
</protein>
<sequence length="422" mass="48217">MQIRFAYERISRNTRPSSSQVCLALVFWQATNLPEDYLHSHLKKRKIEDLVSEHTSGWTDTLLEVDVRAGARFVPMRLIVNMFRPETIEILYQDRLATTTEPHARRGLIQQSSAPIGLLGLSTTKLRDKCREHIVEMIKSLHYAPQVTAGEESRISYTILEAAQRYYMSTKSPLIGQALMLHAIHYYMKSFVTLTEESANNVYPVMQFYGVTREMYMSSRLLNRQIKYAMHKLSREITGDVLEGLERAMRSRTKDSWGTSFCTFLVLCLCMEGLQIASDTYVVCDMQRAGANSIYNRQQSVDACRNIDENPFSQCKRLFHDIYKSHRESHRVGREGGFNPLATLANNSASGLEQEADIILVNSIYEMVTRSYDEIITLSEKPLVVDENGFGIDPEMIKTNGAGRLVGSFLRSFFSPDWRPAD</sequence>
<organism evidence="1 2">
    <name type="scientific">Amylocarpus encephaloides</name>
    <dbReference type="NCBI Taxonomy" id="45428"/>
    <lineage>
        <taxon>Eukaryota</taxon>
        <taxon>Fungi</taxon>
        <taxon>Dikarya</taxon>
        <taxon>Ascomycota</taxon>
        <taxon>Pezizomycotina</taxon>
        <taxon>Leotiomycetes</taxon>
        <taxon>Helotiales</taxon>
        <taxon>Helotiales incertae sedis</taxon>
        <taxon>Amylocarpus</taxon>
    </lineage>
</organism>